<dbReference type="EMBL" id="HBGJ01023849">
    <property type="protein sequence ID" value="CAD9256855.1"/>
    <property type="molecule type" value="Transcribed_RNA"/>
</dbReference>
<keyword evidence="1" id="KW-0862">Zinc</keyword>
<feature type="region of interest" description="Disordered" evidence="2">
    <location>
        <begin position="462"/>
        <end position="616"/>
    </location>
</feature>
<protein>
    <recommendedName>
        <fullName evidence="3">C2H2-type domain-containing protein</fullName>
    </recommendedName>
</protein>
<reference evidence="5" key="1">
    <citation type="submission" date="2021-01" db="EMBL/GenBank/DDBJ databases">
        <authorList>
            <person name="Corre E."/>
            <person name="Pelletier E."/>
            <person name="Niang G."/>
            <person name="Scheremetjew M."/>
            <person name="Finn R."/>
            <person name="Kale V."/>
            <person name="Holt S."/>
            <person name="Cochrane G."/>
            <person name="Meng A."/>
            <person name="Brown T."/>
            <person name="Cohen L."/>
        </authorList>
    </citation>
    <scope>NUCLEOTIDE SEQUENCE</scope>
    <source>
        <strain evidence="5">CCMP2877</strain>
    </source>
</reference>
<dbReference type="InterPro" id="IPR029063">
    <property type="entry name" value="SAM-dependent_MTases_sf"/>
</dbReference>
<keyword evidence="1" id="KW-0863">Zinc-finger</keyword>
<feature type="region of interest" description="Disordered" evidence="2">
    <location>
        <begin position="15"/>
        <end position="41"/>
    </location>
</feature>
<evidence type="ECO:0000313" key="4">
    <source>
        <dbReference type="EMBL" id="CAD9256854.1"/>
    </source>
</evidence>
<dbReference type="Pfam" id="PF08123">
    <property type="entry name" value="DOT1"/>
    <property type="match status" value="1"/>
</dbReference>
<dbReference type="InterPro" id="IPR013087">
    <property type="entry name" value="Znf_C2H2_type"/>
</dbReference>
<dbReference type="AlphaFoldDB" id="A0A6U4GL22"/>
<dbReference type="SUPFAM" id="SSF53335">
    <property type="entry name" value="S-adenosyl-L-methionine-dependent methyltransferases"/>
    <property type="match status" value="1"/>
</dbReference>
<dbReference type="GO" id="GO:0008270">
    <property type="term" value="F:zinc ion binding"/>
    <property type="evidence" value="ECO:0007669"/>
    <property type="project" value="UniProtKB-KW"/>
</dbReference>
<feature type="compositionally biased region" description="Low complexity" evidence="2">
    <location>
        <begin position="478"/>
        <end position="497"/>
    </location>
</feature>
<accession>A0A6U4GL22</accession>
<organism evidence="5">
    <name type="scientific">Phaeomonas parva</name>
    <dbReference type="NCBI Taxonomy" id="124430"/>
    <lineage>
        <taxon>Eukaryota</taxon>
        <taxon>Sar</taxon>
        <taxon>Stramenopiles</taxon>
        <taxon>Ochrophyta</taxon>
        <taxon>Pinguiophyceae</taxon>
        <taxon>Pinguiochrysidales</taxon>
        <taxon>Pinguiochrysidaceae</taxon>
        <taxon>Phaeomonas</taxon>
    </lineage>
</organism>
<evidence type="ECO:0000259" key="3">
    <source>
        <dbReference type="PROSITE" id="PS50157"/>
    </source>
</evidence>
<proteinExistence type="predicted"/>
<dbReference type="PROSITE" id="PS50157">
    <property type="entry name" value="ZINC_FINGER_C2H2_2"/>
    <property type="match status" value="1"/>
</dbReference>
<feature type="compositionally biased region" description="Polar residues" evidence="2">
    <location>
        <begin position="570"/>
        <end position="584"/>
    </location>
</feature>
<evidence type="ECO:0000313" key="5">
    <source>
        <dbReference type="EMBL" id="CAD9256855.1"/>
    </source>
</evidence>
<evidence type="ECO:0000256" key="1">
    <source>
        <dbReference type="PROSITE-ProRule" id="PRU00042"/>
    </source>
</evidence>
<dbReference type="EMBL" id="HBGJ01023847">
    <property type="protein sequence ID" value="CAD9256854.1"/>
    <property type="molecule type" value="Transcribed_RNA"/>
</dbReference>
<keyword evidence="1" id="KW-0479">Metal-binding</keyword>
<feature type="region of interest" description="Disordered" evidence="2">
    <location>
        <begin position="420"/>
        <end position="439"/>
    </location>
</feature>
<sequence>MMALPGVYAAGSVLEERMESPDGRSPSRSPTTNRKKSLVMPPDAGDLSALVENELVCIECGRTFRDVTSLQMHLKLKTAWSCTSLLGCRICALVDNLEWHEGTVRSFHRSSGKHLVEFEGRGEARWMRMSKTALYVIRPSKIKEAQETKEVDGIESGPRSFEHYDYVEDISEDFCLAQSRLYHIYGRRVQETGHKTSGHVCITMNDKEQANAAYSCLLYGELLPRGVNKALSPARLHAKTRTTLIDLGMGTGKICIQAFLQYPNLTFVYGVELAESRYEIAVNAARSLCKLFPTSYEITTDERTRIVVTSMDGKARKLEFELGSMFDTPHVATADIVLLETDVLTSCHEETCNMLRKMPPISMLLSYLDLEMMWDSDDYPFVQHRENRDLTDRYPTSWSVSRGHHFYLWMRVPDGRNFPNIRGTTWGPPAQSSSSPQVETAGNCCLPFLRCFRTAQTIEANHASDDPAAMEKTPASDVVVAEAEPEGPVSVSTDSDSGGPGSSRGSHGDRPPTPAMASSADAALGAGHTAGKAEVASANEEGISRRRSFSVSDDAEDVDGDANGRRPKSAAQNVANGSPTSYRSHGSPRTDHTSTTHVVLVQQRPSPDARASRSRE</sequence>
<gene>
    <name evidence="4" type="ORF">PPAR1163_LOCUS15225</name>
    <name evidence="5" type="ORF">PPAR1163_LOCUS15226</name>
</gene>
<dbReference type="Gene3D" id="3.40.50.150">
    <property type="entry name" value="Vaccinia Virus protein VP39"/>
    <property type="match status" value="1"/>
</dbReference>
<feature type="compositionally biased region" description="Low complexity" evidence="2">
    <location>
        <begin position="515"/>
        <end position="527"/>
    </location>
</feature>
<dbReference type="GO" id="GO:0031151">
    <property type="term" value="F:histone H3K79 methyltransferase activity"/>
    <property type="evidence" value="ECO:0007669"/>
    <property type="project" value="InterPro"/>
</dbReference>
<feature type="domain" description="C2H2-type" evidence="3">
    <location>
        <begin position="55"/>
        <end position="78"/>
    </location>
</feature>
<dbReference type="InterPro" id="IPR025789">
    <property type="entry name" value="DOT1_dom"/>
</dbReference>
<name>A0A6U4GL22_9STRA</name>
<feature type="compositionally biased region" description="Polar residues" evidence="2">
    <location>
        <begin position="430"/>
        <end position="439"/>
    </location>
</feature>
<evidence type="ECO:0000256" key="2">
    <source>
        <dbReference type="SAM" id="MobiDB-lite"/>
    </source>
</evidence>